<dbReference type="SUPFAM" id="SSF53850">
    <property type="entry name" value="Periplasmic binding protein-like II"/>
    <property type="match status" value="1"/>
</dbReference>
<dbReference type="SUPFAM" id="SSF46785">
    <property type="entry name" value="Winged helix' DNA-binding domain"/>
    <property type="match status" value="1"/>
</dbReference>
<feature type="domain" description="HTH lysR-type" evidence="5">
    <location>
        <begin position="1"/>
        <end position="59"/>
    </location>
</feature>
<keyword evidence="4" id="KW-0804">Transcription</keyword>
<dbReference type="Pfam" id="PF03466">
    <property type="entry name" value="LysR_substrate"/>
    <property type="match status" value="1"/>
</dbReference>
<dbReference type="Pfam" id="PF00126">
    <property type="entry name" value="HTH_1"/>
    <property type="match status" value="1"/>
</dbReference>
<dbReference type="RefSeq" id="WP_213890574.1">
    <property type="nucleotide sequence ID" value="NZ_JAGFNU010000012.1"/>
</dbReference>
<evidence type="ECO:0000256" key="1">
    <source>
        <dbReference type="ARBA" id="ARBA00009437"/>
    </source>
</evidence>
<dbReference type="PANTHER" id="PTHR30537:SF5">
    <property type="entry name" value="HTH-TYPE TRANSCRIPTIONAL ACTIVATOR TTDR-RELATED"/>
    <property type="match status" value="1"/>
</dbReference>
<evidence type="ECO:0000313" key="6">
    <source>
        <dbReference type="EMBL" id="MFB9230986.1"/>
    </source>
</evidence>
<evidence type="ECO:0000256" key="3">
    <source>
        <dbReference type="ARBA" id="ARBA00023125"/>
    </source>
</evidence>
<dbReference type="Gene3D" id="3.40.190.290">
    <property type="match status" value="1"/>
</dbReference>
<comment type="caution">
    <text evidence="6">The sequence shown here is derived from an EMBL/GenBank/DDBJ whole genome shotgun (WGS) entry which is preliminary data.</text>
</comment>
<dbReference type="InterPro" id="IPR036390">
    <property type="entry name" value="WH_DNA-bd_sf"/>
</dbReference>
<dbReference type="EMBL" id="JBHMEA010000009">
    <property type="protein sequence ID" value="MFB9230986.1"/>
    <property type="molecule type" value="Genomic_DNA"/>
</dbReference>
<dbReference type="InterPro" id="IPR000847">
    <property type="entry name" value="LysR_HTH_N"/>
</dbReference>
<dbReference type="PANTHER" id="PTHR30537">
    <property type="entry name" value="HTH-TYPE TRANSCRIPTIONAL REGULATOR"/>
    <property type="match status" value="1"/>
</dbReference>
<keyword evidence="2" id="KW-0805">Transcription regulation</keyword>
<evidence type="ECO:0000256" key="2">
    <source>
        <dbReference type="ARBA" id="ARBA00023015"/>
    </source>
</evidence>
<reference evidence="6 7" key="1">
    <citation type="submission" date="2024-09" db="EMBL/GenBank/DDBJ databases">
        <authorList>
            <person name="Sun Q."/>
            <person name="Mori K."/>
        </authorList>
    </citation>
    <scope>NUCLEOTIDE SEQUENCE [LARGE SCALE GENOMIC DNA]</scope>
    <source>
        <strain evidence="6 7">CECT 8726</strain>
    </source>
</reference>
<dbReference type="InterPro" id="IPR036388">
    <property type="entry name" value="WH-like_DNA-bd_sf"/>
</dbReference>
<dbReference type="InterPro" id="IPR005119">
    <property type="entry name" value="LysR_subst-bd"/>
</dbReference>
<gene>
    <name evidence="6" type="ORF">ACFFUT_04195</name>
</gene>
<sequence>MDRLLEMEVFDAVNNTGSFARAAERLRMSPPAVTRAIASLEQRLGVVLLTRTTRRLSLTDAGSRFLESTRRLLSEIEFAEREAIGETGVPQGHLTITASEMFGRLVLTPLVRAFQNAHPRITASVISLDRVVNLVDEAVDVAVRIGELPDSSLVTRRVGEVRRIFFASPGYLAWRGHPSHPVDLKSHAMIGFTGVMPNREWHYKTKDAKGHVAINPRLEVNDAVSALDAALAGDGITMALSYMVADHVRQKKLVTVLEDFLPDPVPVHLVYPRNRLIAPKLRAFLDFAAPRLQAELTRLSI</sequence>
<dbReference type="InterPro" id="IPR058163">
    <property type="entry name" value="LysR-type_TF_proteobact-type"/>
</dbReference>
<keyword evidence="7" id="KW-1185">Reference proteome</keyword>
<dbReference type="Gene3D" id="1.10.10.10">
    <property type="entry name" value="Winged helix-like DNA-binding domain superfamily/Winged helix DNA-binding domain"/>
    <property type="match status" value="1"/>
</dbReference>
<accession>A0ABV5JDL6</accession>
<keyword evidence="3" id="KW-0238">DNA-binding</keyword>
<dbReference type="PRINTS" id="PR00039">
    <property type="entry name" value="HTHLYSR"/>
</dbReference>
<dbReference type="Proteomes" id="UP001589683">
    <property type="component" value="Unassembled WGS sequence"/>
</dbReference>
<evidence type="ECO:0000313" key="7">
    <source>
        <dbReference type="Proteomes" id="UP001589683"/>
    </source>
</evidence>
<dbReference type="CDD" id="cd08471">
    <property type="entry name" value="PBP2_CrgA_like_2"/>
    <property type="match status" value="1"/>
</dbReference>
<comment type="similarity">
    <text evidence="1">Belongs to the LysR transcriptional regulatory family.</text>
</comment>
<proteinExistence type="inferred from homology"/>
<dbReference type="PROSITE" id="PS50931">
    <property type="entry name" value="HTH_LYSR"/>
    <property type="match status" value="1"/>
</dbReference>
<organism evidence="6 7">
    <name type="scientific">Pseudohalocynthiibacter aestuariivivens</name>
    <dbReference type="NCBI Taxonomy" id="1591409"/>
    <lineage>
        <taxon>Bacteria</taxon>
        <taxon>Pseudomonadati</taxon>
        <taxon>Pseudomonadota</taxon>
        <taxon>Alphaproteobacteria</taxon>
        <taxon>Rhodobacterales</taxon>
        <taxon>Paracoccaceae</taxon>
        <taxon>Pseudohalocynthiibacter</taxon>
    </lineage>
</organism>
<name>A0ABV5JDL6_9RHOB</name>
<protein>
    <submittedName>
        <fullName evidence="6">LysR family transcriptional regulator</fullName>
    </submittedName>
</protein>
<evidence type="ECO:0000256" key="4">
    <source>
        <dbReference type="ARBA" id="ARBA00023163"/>
    </source>
</evidence>
<evidence type="ECO:0000259" key="5">
    <source>
        <dbReference type="PROSITE" id="PS50931"/>
    </source>
</evidence>